<sequence>MSSPSTASSQSSAGDDFAPLPAELAPGPSGQPTFWAFLRDEGDPELRPSLLTNESSGGCKRRMTYVRRTPSQALAAEQREISISDATRKRDQSFSLIGTANCPIQKLPVELLHAIFIACLPSDEYVPISSRLAPLVVSWVCKYWRRLALGFPALWTSLALECGAGTLQGHCDYLSFASKVWLARAGRRPLSLSLRSRVIWNKDLIGIEHDYTSFLTIEGFMHTCTTLDLGLAITAAQFNTLMDHGFVLVSATFSSVAPSPAYGSEELDEQPIEVEHLKTLEITTPAAPCASLLSRLVLPALKSLRLTDGGPPPLAWAAAASLAERSSAVTGTLELKEFSYTYKCIHRLVLGGSDPTAAHHIANALCDLVSHPSMQNLRRLSLRATPAHSSSSALDADWSSFSLNPLALAPFAEPGTLPRLRELVLGTCVAPDGVLSDVIRTRVEGFLGVARPSTDEHEQEEEEPAEGRCVRLRKLEVTFPSSMGFGFGLGGFHGYDHDLSRSRYRYERDRGMLATLADEVGFELVIKGGTETGEA</sequence>
<dbReference type="EMBL" id="JARKIF010000006">
    <property type="protein sequence ID" value="KAJ7636444.1"/>
    <property type="molecule type" value="Genomic_DNA"/>
</dbReference>
<feature type="region of interest" description="Disordered" evidence="1">
    <location>
        <begin position="1"/>
        <end position="38"/>
    </location>
</feature>
<keyword evidence="3" id="KW-1185">Reference proteome</keyword>
<dbReference type="AlphaFoldDB" id="A0AAD7C2Z0"/>
<evidence type="ECO:0008006" key="4">
    <source>
        <dbReference type="Google" id="ProtNLM"/>
    </source>
</evidence>
<protein>
    <recommendedName>
        <fullName evidence="4">F-box domain-containing protein</fullName>
    </recommendedName>
</protein>
<name>A0AAD7C2Z0_9AGAR</name>
<evidence type="ECO:0000313" key="2">
    <source>
        <dbReference type="EMBL" id="KAJ7636444.1"/>
    </source>
</evidence>
<dbReference type="Gene3D" id="1.20.1280.50">
    <property type="match status" value="1"/>
</dbReference>
<organism evidence="2 3">
    <name type="scientific">Roridomyces roridus</name>
    <dbReference type="NCBI Taxonomy" id="1738132"/>
    <lineage>
        <taxon>Eukaryota</taxon>
        <taxon>Fungi</taxon>
        <taxon>Dikarya</taxon>
        <taxon>Basidiomycota</taxon>
        <taxon>Agaricomycotina</taxon>
        <taxon>Agaricomycetes</taxon>
        <taxon>Agaricomycetidae</taxon>
        <taxon>Agaricales</taxon>
        <taxon>Marasmiineae</taxon>
        <taxon>Mycenaceae</taxon>
        <taxon>Roridomyces</taxon>
    </lineage>
</organism>
<evidence type="ECO:0000313" key="3">
    <source>
        <dbReference type="Proteomes" id="UP001221142"/>
    </source>
</evidence>
<evidence type="ECO:0000256" key="1">
    <source>
        <dbReference type="SAM" id="MobiDB-lite"/>
    </source>
</evidence>
<gene>
    <name evidence="2" type="ORF">FB45DRAFT_906631</name>
</gene>
<dbReference type="SUPFAM" id="SSF81383">
    <property type="entry name" value="F-box domain"/>
    <property type="match status" value="1"/>
</dbReference>
<accession>A0AAD7C2Z0</accession>
<dbReference type="InterPro" id="IPR036047">
    <property type="entry name" value="F-box-like_dom_sf"/>
</dbReference>
<comment type="caution">
    <text evidence="2">The sequence shown here is derived from an EMBL/GenBank/DDBJ whole genome shotgun (WGS) entry which is preliminary data.</text>
</comment>
<dbReference type="Proteomes" id="UP001221142">
    <property type="component" value="Unassembled WGS sequence"/>
</dbReference>
<feature type="compositionally biased region" description="Low complexity" evidence="1">
    <location>
        <begin position="1"/>
        <end position="12"/>
    </location>
</feature>
<reference evidence="2" key="1">
    <citation type="submission" date="2023-03" db="EMBL/GenBank/DDBJ databases">
        <title>Massive genome expansion in bonnet fungi (Mycena s.s.) driven by repeated elements and novel gene families across ecological guilds.</title>
        <authorList>
            <consortium name="Lawrence Berkeley National Laboratory"/>
            <person name="Harder C.B."/>
            <person name="Miyauchi S."/>
            <person name="Viragh M."/>
            <person name="Kuo A."/>
            <person name="Thoen E."/>
            <person name="Andreopoulos B."/>
            <person name="Lu D."/>
            <person name="Skrede I."/>
            <person name="Drula E."/>
            <person name="Henrissat B."/>
            <person name="Morin E."/>
            <person name="Kohler A."/>
            <person name="Barry K."/>
            <person name="LaButti K."/>
            <person name="Morin E."/>
            <person name="Salamov A."/>
            <person name="Lipzen A."/>
            <person name="Mereny Z."/>
            <person name="Hegedus B."/>
            <person name="Baldrian P."/>
            <person name="Stursova M."/>
            <person name="Weitz H."/>
            <person name="Taylor A."/>
            <person name="Grigoriev I.V."/>
            <person name="Nagy L.G."/>
            <person name="Martin F."/>
            <person name="Kauserud H."/>
        </authorList>
    </citation>
    <scope>NUCLEOTIDE SEQUENCE</scope>
    <source>
        <strain evidence="2">9284</strain>
    </source>
</reference>
<proteinExistence type="predicted"/>